<dbReference type="PROSITE" id="PS00074">
    <property type="entry name" value="GLFV_DEHYDROGENASE"/>
    <property type="match status" value="1"/>
</dbReference>
<evidence type="ECO:0000259" key="6">
    <source>
        <dbReference type="SMART" id="SM00839"/>
    </source>
</evidence>
<feature type="site" description="Important for catalysis" evidence="5">
    <location>
        <position position="127"/>
    </location>
</feature>
<name>A0A370BAG7_9ACTN</name>
<dbReference type="Pfam" id="PF02812">
    <property type="entry name" value="ELFV_dehydrog_N"/>
    <property type="match status" value="1"/>
</dbReference>
<dbReference type="OrthoDB" id="9803297at2"/>
<evidence type="ECO:0000256" key="1">
    <source>
        <dbReference type="ARBA" id="ARBA00006382"/>
    </source>
</evidence>
<dbReference type="InterPro" id="IPR006097">
    <property type="entry name" value="Glu/Leu/Phe/Val/Trp_DH_dimer"/>
</dbReference>
<dbReference type="InterPro" id="IPR006096">
    <property type="entry name" value="Glu/Leu/Phe/Val/Trp_DH_C"/>
</dbReference>
<reference evidence="7 8" key="1">
    <citation type="submission" date="2018-07" db="EMBL/GenBank/DDBJ databases">
        <title>Streptomyces species from bats.</title>
        <authorList>
            <person name="Dunlap C."/>
        </authorList>
    </citation>
    <scope>NUCLEOTIDE SEQUENCE [LARGE SCALE GENOMIC DNA]</scope>
    <source>
        <strain evidence="7 8">AC230</strain>
    </source>
</reference>
<evidence type="ECO:0000256" key="4">
    <source>
        <dbReference type="PIRSR" id="PIRSR000185-1"/>
    </source>
</evidence>
<keyword evidence="8" id="KW-1185">Reference proteome</keyword>
<dbReference type="GO" id="GO:0006538">
    <property type="term" value="P:L-glutamate catabolic process"/>
    <property type="evidence" value="ECO:0007669"/>
    <property type="project" value="TreeGrafter"/>
</dbReference>
<dbReference type="InterPro" id="IPR014362">
    <property type="entry name" value="Glu_DH"/>
</dbReference>
<dbReference type="SUPFAM" id="SSF53223">
    <property type="entry name" value="Aminoacid dehydrogenase-like, N-terminal domain"/>
    <property type="match status" value="1"/>
</dbReference>
<comment type="similarity">
    <text evidence="1 3">Belongs to the Glu/Leu/Phe/Val dehydrogenases family.</text>
</comment>
<sequence>MPVGPSSLPPDRSGGAVNRTPHLQLTWSDEQTGAQGYLVIDRLLRGVASGGLRMRPGCTLAEVGELARTMTLKESLVHQPGDRYLPFGGAKGGIDFDPSSPDAPGVLTRFLGAVSPLIHTYWAVGEDLGTRQEAIDAAVAAAGLRSCVEPALRHVPDGPAAGLRRIDDAFAVRVDGLGLGDTVGGYGVAQAVLATLAETDEEPVGLTAVVQGFGSMGGSAARYLARAGLRVVGVVDRDGVVADPDGLDVETLLAHRSPEGLVDRDRLPSGARPLPRGEWLSVASDVLVTAAASYAVDDANEGDVRCGYLVEAANVSVLPSAEKALLERGVIVVPDFLANFAANSWWWWTLFGDIGADAGEALAKIDKTMWRLVQDVFAEVRATGLSPREVATRLAERHHARFRGLPG</sequence>
<dbReference type="PIRSF" id="PIRSF000185">
    <property type="entry name" value="Glu_DH"/>
    <property type="match status" value="1"/>
</dbReference>
<dbReference type="Proteomes" id="UP000253741">
    <property type="component" value="Unassembled WGS sequence"/>
</dbReference>
<feature type="domain" description="Glutamate/phenylalanine/leucine/valine/L-tryptophan dehydrogenase C-terminal" evidence="6">
    <location>
        <begin position="178"/>
        <end position="404"/>
    </location>
</feature>
<feature type="active site" description="Proton donor" evidence="4">
    <location>
        <position position="91"/>
    </location>
</feature>
<evidence type="ECO:0000313" key="8">
    <source>
        <dbReference type="Proteomes" id="UP000253741"/>
    </source>
</evidence>
<dbReference type="InterPro" id="IPR046346">
    <property type="entry name" value="Aminoacid_DH-like_N_sf"/>
</dbReference>
<dbReference type="Gene3D" id="3.40.50.720">
    <property type="entry name" value="NAD(P)-binding Rossmann-like Domain"/>
    <property type="match status" value="1"/>
</dbReference>
<dbReference type="InterPro" id="IPR036291">
    <property type="entry name" value="NAD(P)-bd_dom_sf"/>
</dbReference>
<protein>
    <recommendedName>
        <fullName evidence="3">Glutamate dehydrogenase</fullName>
    </recommendedName>
</protein>
<evidence type="ECO:0000313" key="7">
    <source>
        <dbReference type="EMBL" id="RDG36686.1"/>
    </source>
</evidence>
<dbReference type="SUPFAM" id="SSF51735">
    <property type="entry name" value="NAD(P)-binding Rossmann-fold domains"/>
    <property type="match status" value="1"/>
</dbReference>
<dbReference type="Gene3D" id="3.40.50.10860">
    <property type="entry name" value="Leucine Dehydrogenase, chain A, domain 1"/>
    <property type="match status" value="1"/>
</dbReference>
<gene>
    <name evidence="7" type="ORF">DVH02_18965</name>
</gene>
<dbReference type="GO" id="GO:0004352">
    <property type="term" value="F:glutamate dehydrogenase (NAD+) activity"/>
    <property type="evidence" value="ECO:0007669"/>
    <property type="project" value="TreeGrafter"/>
</dbReference>
<accession>A0A370BAG7</accession>
<evidence type="ECO:0000256" key="2">
    <source>
        <dbReference type="ARBA" id="ARBA00023002"/>
    </source>
</evidence>
<keyword evidence="2 3" id="KW-0560">Oxidoreductase</keyword>
<proteinExistence type="inferred from homology"/>
<comment type="caution">
    <text evidence="7">The sequence shown here is derived from an EMBL/GenBank/DDBJ whole genome shotgun (WGS) entry which is preliminary data.</text>
</comment>
<dbReference type="PANTHER" id="PTHR11606:SF13">
    <property type="entry name" value="GLUTAMATE DEHYDROGENASE 1, MITOCHONDRIAL"/>
    <property type="match status" value="1"/>
</dbReference>
<dbReference type="Pfam" id="PF00208">
    <property type="entry name" value="ELFV_dehydrog"/>
    <property type="match status" value="1"/>
</dbReference>
<dbReference type="SMART" id="SM00839">
    <property type="entry name" value="ELFV_dehydrog"/>
    <property type="match status" value="1"/>
</dbReference>
<dbReference type="PANTHER" id="PTHR11606">
    <property type="entry name" value="GLUTAMATE DEHYDROGENASE"/>
    <property type="match status" value="1"/>
</dbReference>
<evidence type="ECO:0000256" key="5">
    <source>
        <dbReference type="PIRSR" id="PIRSR000185-3"/>
    </source>
</evidence>
<organism evidence="7 8">
    <name type="scientific">Streptomyces corynorhini</name>
    <dbReference type="NCBI Taxonomy" id="2282652"/>
    <lineage>
        <taxon>Bacteria</taxon>
        <taxon>Bacillati</taxon>
        <taxon>Actinomycetota</taxon>
        <taxon>Actinomycetes</taxon>
        <taxon>Kitasatosporales</taxon>
        <taxon>Streptomycetaceae</taxon>
        <taxon>Streptomyces</taxon>
    </lineage>
</organism>
<evidence type="ECO:0000256" key="3">
    <source>
        <dbReference type="PIRNR" id="PIRNR000185"/>
    </source>
</evidence>
<dbReference type="InterPro" id="IPR033524">
    <property type="entry name" value="Glu/Leu/Phe/Val_DH_AS"/>
</dbReference>
<dbReference type="AlphaFoldDB" id="A0A370BAG7"/>
<dbReference type="EMBL" id="QQNA01000145">
    <property type="protein sequence ID" value="RDG36686.1"/>
    <property type="molecule type" value="Genomic_DNA"/>
</dbReference>